<evidence type="ECO:0000313" key="2">
    <source>
        <dbReference type="Proteomes" id="UP000247150"/>
    </source>
</evidence>
<name>A0A2V3ACR1_9BACI</name>
<dbReference type="Proteomes" id="UP000247150">
    <property type="component" value="Unassembled WGS sequence"/>
</dbReference>
<gene>
    <name evidence="1" type="ORF">DFO73_102300</name>
</gene>
<comment type="caution">
    <text evidence="1">The sequence shown here is derived from an EMBL/GenBank/DDBJ whole genome shotgun (WGS) entry which is preliminary data.</text>
</comment>
<organism evidence="1 2">
    <name type="scientific">Cytobacillus oceanisediminis</name>
    <dbReference type="NCBI Taxonomy" id="665099"/>
    <lineage>
        <taxon>Bacteria</taxon>
        <taxon>Bacillati</taxon>
        <taxon>Bacillota</taxon>
        <taxon>Bacilli</taxon>
        <taxon>Bacillales</taxon>
        <taxon>Bacillaceae</taxon>
        <taxon>Cytobacillus</taxon>
    </lineage>
</organism>
<dbReference type="AlphaFoldDB" id="A0A2V3ACR1"/>
<accession>A0A2V3ACR1</accession>
<proteinExistence type="predicted"/>
<protein>
    <submittedName>
        <fullName evidence="1">Uncharacterized protein</fullName>
    </submittedName>
</protein>
<reference evidence="1 2" key="1">
    <citation type="submission" date="2018-05" db="EMBL/GenBank/DDBJ databases">
        <title>Freshwater and sediment microbial communities from various areas in North America, analyzing microbe dynamics in response to fracking.</title>
        <authorList>
            <person name="Lamendella R."/>
        </authorList>
    </citation>
    <scope>NUCLEOTIDE SEQUENCE [LARGE SCALE GENOMIC DNA]</scope>
    <source>
        <strain evidence="1 2">15_TX</strain>
    </source>
</reference>
<dbReference type="EMBL" id="QGTW01000002">
    <property type="protein sequence ID" value="PWW31304.1"/>
    <property type="molecule type" value="Genomic_DNA"/>
</dbReference>
<sequence length="73" mass="8570">MFDLAMAISVIISLKELKKRYGREIGNSRVSYDTLLKTSSLTAEQQRTLQKFSYKKNWSNRTQIKMIRLVQTI</sequence>
<evidence type="ECO:0000313" key="1">
    <source>
        <dbReference type="EMBL" id="PWW31304.1"/>
    </source>
</evidence>